<feature type="compositionally biased region" description="Pro residues" evidence="4">
    <location>
        <begin position="293"/>
        <end position="310"/>
    </location>
</feature>
<dbReference type="PROSITE" id="PS50158">
    <property type="entry name" value="ZF_CCHC"/>
    <property type="match status" value="1"/>
</dbReference>
<dbReference type="GO" id="GO:0005654">
    <property type="term" value="C:nucleoplasm"/>
    <property type="evidence" value="ECO:0007669"/>
    <property type="project" value="TreeGrafter"/>
</dbReference>
<keyword evidence="2" id="KW-0863">Zinc-finger</keyword>
<dbReference type="PANTHER" id="PTHR15481:SF5">
    <property type="entry name" value="SQUAMOUS CELL CARCINOMA ANTIGEN RECOGNIZED BY T-CELLS 3"/>
    <property type="match status" value="1"/>
</dbReference>
<dbReference type="Pfam" id="PF00098">
    <property type="entry name" value="zf-CCHC"/>
    <property type="match status" value="1"/>
</dbReference>
<evidence type="ECO:0008006" key="9">
    <source>
        <dbReference type="Google" id="ProtNLM"/>
    </source>
</evidence>
<feature type="domain" description="CCHC-type" evidence="6">
    <location>
        <begin position="178"/>
        <end position="193"/>
    </location>
</feature>
<feature type="compositionally biased region" description="Basic and acidic residues" evidence="4">
    <location>
        <begin position="267"/>
        <end position="276"/>
    </location>
</feature>
<dbReference type="SMART" id="SM00343">
    <property type="entry name" value="ZnF_C2HC"/>
    <property type="match status" value="1"/>
</dbReference>
<dbReference type="Gene3D" id="3.30.70.330">
    <property type="match status" value="1"/>
</dbReference>
<proteinExistence type="predicted"/>
<keyword evidence="8" id="KW-1185">Reference proteome</keyword>
<protein>
    <recommendedName>
        <fullName evidence="9">CCHC-type domain-containing protein</fullName>
    </recommendedName>
</protein>
<name>A0A0C3S9R7_PHLG1</name>
<evidence type="ECO:0000256" key="4">
    <source>
        <dbReference type="SAM" id="MobiDB-lite"/>
    </source>
</evidence>
<feature type="compositionally biased region" description="Polar residues" evidence="4">
    <location>
        <begin position="58"/>
        <end position="76"/>
    </location>
</feature>
<keyword evidence="2" id="KW-0479">Metal-binding</keyword>
<dbReference type="Gene3D" id="4.10.60.10">
    <property type="entry name" value="Zinc finger, CCHC-type"/>
    <property type="match status" value="1"/>
</dbReference>
<dbReference type="SMART" id="SM00360">
    <property type="entry name" value="RRM"/>
    <property type="match status" value="1"/>
</dbReference>
<dbReference type="CDD" id="cd00590">
    <property type="entry name" value="RRM_SF"/>
    <property type="match status" value="1"/>
</dbReference>
<dbReference type="SUPFAM" id="SSF54928">
    <property type="entry name" value="RNA-binding domain, RBD"/>
    <property type="match status" value="1"/>
</dbReference>
<dbReference type="GO" id="GO:0061574">
    <property type="term" value="C:ASAP complex"/>
    <property type="evidence" value="ECO:0007669"/>
    <property type="project" value="TreeGrafter"/>
</dbReference>
<dbReference type="InterPro" id="IPR012677">
    <property type="entry name" value="Nucleotide-bd_a/b_plait_sf"/>
</dbReference>
<dbReference type="AlphaFoldDB" id="A0A0C3S9R7"/>
<feature type="compositionally biased region" description="Basic and acidic residues" evidence="4">
    <location>
        <begin position="311"/>
        <end position="320"/>
    </location>
</feature>
<evidence type="ECO:0000256" key="1">
    <source>
        <dbReference type="ARBA" id="ARBA00022884"/>
    </source>
</evidence>
<dbReference type="InterPro" id="IPR000504">
    <property type="entry name" value="RRM_dom"/>
</dbReference>
<dbReference type="Proteomes" id="UP000053257">
    <property type="component" value="Unassembled WGS sequence"/>
</dbReference>
<evidence type="ECO:0000259" key="6">
    <source>
        <dbReference type="PROSITE" id="PS50158"/>
    </source>
</evidence>
<evidence type="ECO:0000313" key="7">
    <source>
        <dbReference type="EMBL" id="KIP08552.1"/>
    </source>
</evidence>
<organism evidence="7 8">
    <name type="scientific">Phlebiopsis gigantea (strain 11061_1 CR5-6)</name>
    <name type="common">White-rot fungus</name>
    <name type="synonym">Peniophora gigantea</name>
    <dbReference type="NCBI Taxonomy" id="745531"/>
    <lineage>
        <taxon>Eukaryota</taxon>
        <taxon>Fungi</taxon>
        <taxon>Dikarya</taxon>
        <taxon>Basidiomycota</taxon>
        <taxon>Agaricomycotina</taxon>
        <taxon>Agaricomycetes</taxon>
        <taxon>Polyporales</taxon>
        <taxon>Phanerochaetaceae</taxon>
        <taxon>Phlebiopsis</taxon>
    </lineage>
</organism>
<evidence type="ECO:0000256" key="2">
    <source>
        <dbReference type="PROSITE-ProRule" id="PRU00047"/>
    </source>
</evidence>
<dbReference type="Pfam" id="PF00076">
    <property type="entry name" value="RRM_1"/>
    <property type="match status" value="1"/>
</dbReference>
<feature type="compositionally biased region" description="Low complexity" evidence="4">
    <location>
        <begin position="394"/>
        <end position="443"/>
    </location>
</feature>
<sequence>MAASPSYDNGNNQPQNSNRPDEAMSEVTAPPADGDAVDTTNGTARPDDKQQPTEPVKQENTNSTAPEGSSSPGKQDGSNRGEKQIKPNKVYVGGLPEHTRKEDLETCFGKIGRIVNIELKIGYGFVLFILVKEFDSRAAAEESVAKYHEGFFMGNKIRVELSHGGGRTAKFSNEPGACFKCGQPGHWARECPSSTTDSAPLIDRIQPPRDYPPPPPRDYPPYEYARYPPPRDPRYSYDYPPATGRDSRRPPSPPPRDYRDYPPVSRSSRDVDDYRLRAPSSRYDARPGYYPEPDVPPPGYPPRYAAPPPRDYYDRYERRPPPPANDRYSPYPASATVRARSPPPPRPRDEYERLPVREYPPPEYRARPVSPPRYADYPPRSAGTQSPRYRRRSQSPVPRSGPGAGYDSYAPSSGGPPYNGNSGGYASNGYSSSAPLRSSAAPRDYPPPRSRDTDVGYRRG</sequence>
<feature type="domain" description="RRM" evidence="5">
    <location>
        <begin position="88"/>
        <end position="164"/>
    </location>
</feature>
<feature type="compositionally biased region" description="Basic and acidic residues" evidence="4">
    <location>
        <begin position="346"/>
        <end position="356"/>
    </location>
</feature>
<dbReference type="PROSITE" id="PS50102">
    <property type="entry name" value="RRM"/>
    <property type="match status" value="1"/>
</dbReference>
<feature type="compositionally biased region" description="Polar residues" evidence="4">
    <location>
        <begin position="1"/>
        <end position="18"/>
    </location>
</feature>
<evidence type="ECO:0000256" key="3">
    <source>
        <dbReference type="PROSITE-ProRule" id="PRU00176"/>
    </source>
</evidence>
<dbReference type="PANTHER" id="PTHR15481">
    <property type="entry name" value="RIBONUCLEIC ACID BINDING PROTEIN S1"/>
    <property type="match status" value="1"/>
</dbReference>
<reference evidence="7 8" key="1">
    <citation type="journal article" date="2014" name="PLoS Genet.">
        <title>Analysis of the Phlebiopsis gigantea genome, transcriptome and secretome provides insight into its pioneer colonization strategies of wood.</title>
        <authorList>
            <person name="Hori C."/>
            <person name="Ishida T."/>
            <person name="Igarashi K."/>
            <person name="Samejima M."/>
            <person name="Suzuki H."/>
            <person name="Master E."/>
            <person name="Ferreira P."/>
            <person name="Ruiz-Duenas F.J."/>
            <person name="Held B."/>
            <person name="Canessa P."/>
            <person name="Larrondo L.F."/>
            <person name="Schmoll M."/>
            <person name="Druzhinina I.S."/>
            <person name="Kubicek C.P."/>
            <person name="Gaskell J.A."/>
            <person name="Kersten P."/>
            <person name="St John F."/>
            <person name="Glasner J."/>
            <person name="Sabat G."/>
            <person name="Splinter BonDurant S."/>
            <person name="Syed K."/>
            <person name="Yadav J."/>
            <person name="Mgbeahuruike A.C."/>
            <person name="Kovalchuk A."/>
            <person name="Asiegbu F.O."/>
            <person name="Lackner G."/>
            <person name="Hoffmeister D."/>
            <person name="Rencoret J."/>
            <person name="Gutierrez A."/>
            <person name="Sun H."/>
            <person name="Lindquist E."/>
            <person name="Barry K."/>
            <person name="Riley R."/>
            <person name="Grigoriev I.V."/>
            <person name="Henrissat B."/>
            <person name="Kues U."/>
            <person name="Berka R.M."/>
            <person name="Martinez A.T."/>
            <person name="Covert S.F."/>
            <person name="Blanchette R.A."/>
            <person name="Cullen D."/>
        </authorList>
    </citation>
    <scope>NUCLEOTIDE SEQUENCE [LARGE SCALE GENOMIC DNA]</scope>
    <source>
        <strain evidence="7 8">11061_1 CR5-6</strain>
    </source>
</reference>
<gene>
    <name evidence="7" type="ORF">PHLGIDRAFT_12548</name>
</gene>
<feature type="region of interest" description="Disordered" evidence="4">
    <location>
        <begin position="189"/>
        <end position="460"/>
    </location>
</feature>
<keyword evidence="1 3" id="KW-0694">RNA-binding</keyword>
<dbReference type="InterPro" id="IPR035979">
    <property type="entry name" value="RBD_domain_sf"/>
</dbReference>
<dbReference type="EMBL" id="KN840478">
    <property type="protein sequence ID" value="KIP08552.1"/>
    <property type="molecule type" value="Genomic_DNA"/>
</dbReference>
<evidence type="ECO:0000313" key="8">
    <source>
        <dbReference type="Proteomes" id="UP000053257"/>
    </source>
</evidence>
<dbReference type="HOGENOM" id="CLU_035735_0_0_1"/>
<dbReference type="GO" id="GO:0003723">
    <property type="term" value="F:RNA binding"/>
    <property type="evidence" value="ECO:0007669"/>
    <property type="project" value="UniProtKB-UniRule"/>
</dbReference>
<keyword evidence="2" id="KW-0862">Zinc</keyword>
<dbReference type="InterPro" id="IPR001878">
    <property type="entry name" value="Znf_CCHC"/>
</dbReference>
<evidence type="ECO:0000259" key="5">
    <source>
        <dbReference type="PROSITE" id="PS50102"/>
    </source>
</evidence>
<dbReference type="GO" id="GO:0005737">
    <property type="term" value="C:cytoplasm"/>
    <property type="evidence" value="ECO:0007669"/>
    <property type="project" value="TreeGrafter"/>
</dbReference>
<accession>A0A0C3S9R7</accession>
<feature type="compositionally biased region" description="Basic and acidic residues" evidence="4">
    <location>
        <begin position="449"/>
        <end position="460"/>
    </location>
</feature>
<dbReference type="OrthoDB" id="1099063at2759"/>
<dbReference type="GO" id="GO:0008270">
    <property type="term" value="F:zinc ion binding"/>
    <property type="evidence" value="ECO:0007669"/>
    <property type="project" value="UniProtKB-KW"/>
</dbReference>
<dbReference type="STRING" id="745531.A0A0C3S9R7"/>
<dbReference type="GO" id="GO:0000398">
    <property type="term" value="P:mRNA splicing, via spliceosome"/>
    <property type="evidence" value="ECO:0007669"/>
    <property type="project" value="TreeGrafter"/>
</dbReference>
<feature type="compositionally biased region" description="Pro residues" evidence="4">
    <location>
        <begin position="209"/>
        <end position="219"/>
    </location>
</feature>
<feature type="region of interest" description="Disordered" evidence="4">
    <location>
        <begin position="1"/>
        <end position="94"/>
    </location>
</feature>